<proteinExistence type="predicted"/>
<dbReference type="GO" id="GO:0005634">
    <property type="term" value="C:nucleus"/>
    <property type="evidence" value="ECO:0007669"/>
    <property type="project" value="TreeGrafter"/>
</dbReference>
<name>A0AAD5TRG8_9FUNG</name>
<dbReference type="PRINTS" id="PR02051">
    <property type="entry name" value="PROTEINF175"/>
</dbReference>
<sequence>MPAAGDTLHIHMPGVLLALLQHEMLNAAMANNVEGILFGERGQQQKAKTTDNSSDEVYSATTVLVSSYACMDPSRRYYDARGAIVPDALAELVNGKEDSVIGMFKWRRNSKLAVGLREAAVYESLQSLQRTGNTQDYILAIFTGSNDEPAISQFDFAFFNRPNQSTPFRKIPTVIANLVESAQIQHQWFAPATPSFSHLSGDRLTARLQKLSTRYVQDHAACLDDSLDILKDAAQKLMESEEELRRLRAKRAGPGTPHDISPSHLVPVSLSPTHPVSGGVGVQLRNPSPDRRMHTDPFQGSPTPSDILKDLDLL</sequence>
<gene>
    <name evidence="2" type="ORF">HDU87_002307</name>
</gene>
<feature type="region of interest" description="Disordered" evidence="1">
    <location>
        <begin position="248"/>
        <end position="314"/>
    </location>
</feature>
<dbReference type="GO" id="GO:0031593">
    <property type="term" value="F:polyubiquitin modification-dependent protein binding"/>
    <property type="evidence" value="ECO:0007669"/>
    <property type="project" value="TreeGrafter"/>
</dbReference>
<dbReference type="EMBL" id="JADGJQ010000018">
    <property type="protein sequence ID" value="KAJ3180083.1"/>
    <property type="molecule type" value="Genomic_DNA"/>
</dbReference>
<dbReference type="AlphaFoldDB" id="A0AAD5TRG8"/>
<evidence type="ECO:0000256" key="1">
    <source>
        <dbReference type="SAM" id="MobiDB-lite"/>
    </source>
</evidence>
<accession>A0AAD5TRG8</accession>
<reference evidence="2" key="1">
    <citation type="submission" date="2020-05" db="EMBL/GenBank/DDBJ databases">
        <title>Phylogenomic resolution of chytrid fungi.</title>
        <authorList>
            <person name="Stajich J.E."/>
            <person name="Amses K."/>
            <person name="Simmons R."/>
            <person name="Seto K."/>
            <person name="Myers J."/>
            <person name="Bonds A."/>
            <person name="Quandt C.A."/>
            <person name="Barry K."/>
            <person name="Liu P."/>
            <person name="Grigoriev I."/>
            <person name="Longcore J.E."/>
            <person name="James T.Y."/>
        </authorList>
    </citation>
    <scope>NUCLEOTIDE SEQUENCE</scope>
    <source>
        <strain evidence="2">JEL0379</strain>
    </source>
</reference>
<comment type="caution">
    <text evidence="2">The sequence shown here is derived from an EMBL/GenBank/DDBJ whole genome shotgun (WGS) entry which is preliminary data.</text>
</comment>
<dbReference type="PANTHER" id="PTHR31728:SF5">
    <property type="entry name" value="OS07G0540200 PROTEIN"/>
    <property type="match status" value="1"/>
</dbReference>
<organism evidence="2 3">
    <name type="scientific">Geranomyces variabilis</name>
    <dbReference type="NCBI Taxonomy" id="109894"/>
    <lineage>
        <taxon>Eukaryota</taxon>
        <taxon>Fungi</taxon>
        <taxon>Fungi incertae sedis</taxon>
        <taxon>Chytridiomycota</taxon>
        <taxon>Chytridiomycota incertae sedis</taxon>
        <taxon>Chytridiomycetes</taxon>
        <taxon>Spizellomycetales</taxon>
        <taxon>Powellomycetaceae</taxon>
        <taxon>Geranomyces</taxon>
    </lineage>
</organism>
<dbReference type="PANTHER" id="PTHR31728">
    <property type="entry name" value="ABRAXAS FAMILY MEMBER"/>
    <property type="match status" value="1"/>
</dbReference>
<dbReference type="InterPro" id="IPR023238">
    <property type="entry name" value="FAM175"/>
</dbReference>
<evidence type="ECO:0000313" key="2">
    <source>
        <dbReference type="EMBL" id="KAJ3180083.1"/>
    </source>
</evidence>
<feature type="compositionally biased region" description="Low complexity" evidence="1">
    <location>
        <begin position="262"/>
        <end position="272"/>
    </location>
</feature>
<keyword evidence="3" id="KW-1185">Reference proteome</keyword>
<dbReference type="Proteomes" id="UP001212152">
    <property type="component" value="Unassembled WGS sequence"/>
</dbReference>
<protein>
    <submittedName>
        <fullName evidence="2">Uncharacterized protein</fullName>
    </submittedName>
</protein>
<evidence type="ECO:0000313" key="3">
    <source>
        <dbReference type="Proteomes" id="UP001212152"/>
    </source>
</evidence>
<dbReference type="Pfam" id="PF21125">
    <property type="entry name" value="MPN_2A_DUB_like"/>
    <property type="match status" value="1"/>
</dbReference>